<reference evidence="1 2" key="1">
    <citation type="submission" date="2015-06" db="EMBL/GenBank/DDBJ databases">
        <title>Draft Whole-Genome Sequence of the Entomopathogenic Bacterium Xenorhabdus khoisanae.</title>
        <authorList>
            <person name="Naidoo S."/>
            <person name="Featherston J."/>
            <person name="Gray V.M."/>
        </authorList>
    </citation>
    <scope>NUCLEOTIDE SEQUENCE [LARGE SCALE GENOMIC DNA]</scope>
    <source>
        <strain evidence="1 2">MCB</strain>
    </source>
</reference>
<dbReference type="AlphaFoldDB" id="A0A0J5FVK7"/>
<dbReference type="RefSeq" id="WP_047962479.1">
    <property type="nucleotide sequence ID" value="NZ_CAWMBG010000032.1"/>
</dbReference>
<evidence type="ECO:0000313" key="2">
    <source>
        <dbReference type="Proteomes" id="UP000036277"/>
    </source>
</evidence>
<protein>
    <recommendedName>
        <fullName evidence="3">HNH endonuclease</fullName>
    </recommendedName>
</protein>
<name>A0A0J5FVK7_9GAMM</name>
<keyword evidence="2" id="KW-1185">Reference proteome</keyword>
<dbReference type="EMBL" id="LFCV01000032">
    <property type="protein sequence ID" value="KMJ45967.1"/>
    <property type="molecule type" value="Genomic_DNA"/>
</dbReference>
<dbReference type="Proteomes" id="UP000036277">
    <property type="component" value="Unassembled WGS sequence"/>
</dbReference>
<dbReference type="PATRIC" id="fig|880157.4.peg.1267"/>
<evidence type="ECO:0008006" key="3">
    <source>
        <dbReference type="Google" id="ProtNLM"/>
    </source>
</evidence>
<gene>
    <name evidence="1" type="ORF">AB204_06040</name>
</gene>
<proteinExistence type="predicted"/>
<dbReference type="OrthoDB" id="2081179at2"/>
<sequence>MTSCYYPGCEKIANTKEHIPPKSFFPSDKKLNLMTVKSCEDHNNSKTKDDIYALTQICLCCLTSDEEQNINKVFSKSVIEQLQHNNKALQRTIFKNSKFSARGVSVPVDTERMDNFLNCLTLGVLFKKTGKKINLNKYVINNVYLDFNNENSLPKKTNDFFFNQFKSYFEDNSAYELLKCSIKVKKGFSEEIYKVNIMGVDFISISENSSFKSNITINHLFFGKFRVTTLLTKNYFNNECNVDTKEENLSD</sequence>
<accession>A0A0J5FVK7</accession>
<comment type="caution">
    <text evidence="1">The sequence shown here is derived from an EMBL/GenBank/DDBJ whole genome shotgun (WGS) entry which is preliminary data.</text>
</comment>
<evidence type="ECO:0000313" key="1">
    <source>
        <dbReference type="EMBL" id="KMJ45967.1"/>
    </source>
</evidence>
<organism evidence="1 2">
    <name type="scientific">Xenorhabdus khoisanae</name>
    <dbReference type="NCBI Taxonomy" id="880157"/>
    <lineage>
        <taxon>Bacteria</taxon>
        <taxon>Pseudomonadati</taxon>
        <taxon>Pseudomonadota</taxon>
        <taxon>Gammaproteobacteria</taxon>
        <taxon>Enterobacterales</taxon>
        <taxon>Morganellaceae</taxon>
        <taxon>Xenorhabdus</taxon>
    </lineage>
</organism>